<name>A0AAJ1MIC3_9SPIO</name>
<dbReference type="Pfam" id="PF02837">
    <property type="entry name" value="Glyco_hydro_2_N"/>
    <property type="match status" value="1"/>
</dbReference>
<gene>
    <name evidence="7" type="ORF">PQJ61_01055</name>
</gene>
<evidence type="ECO:0000259" key="6">
    <source>
        <dbReference type="Pfam" id="PF02837"/>
    </source>
</evidence>
<dbReference type="SUPFAM" id="SSF49303">
    <property type="entry name" value="beta-Galactosidase/glucuronidase domain"/>
    <property type="match status" value="1"/>
</dbReference>
<dbReference type="GO" id="GO:0005975">
    <property type="term" value="P:carbohydrate metabolic process"/>
    <property type="evidence" value="ECO:0007669"/>
    <property type="project" value="InterPro"/>
</dbReference>
<dbReference type="InterPro" id="IPR013783">
    <property type="entry name" value="Ig-like_fold"/>
</dbReference>
<evidence type="ECO:0000259" key="4">
    <source>
        <dbReference type="Pfam" id="PF00703"/>
    </source>
</evidence>
<evidence type="ECO:0000313" key="7">
    <source>
        <dbReference type="EMBL" id="MDC7225332.1"/>
    </source>
</evidence>
<dbReference type="Proteomes" id="UP001221217">
    <property type="component" value="Unassembled WGS sequence"/>
</dbReference>
<dbReference type="Gene3D" id="2.60.40.10">
    <property type="entry name" value="Immunoglobulins"/>
    <property type="match status" value="1"/>
</dbReference>
<keyword evidence="3" id="KW-0326">Glycosidase</keyword>
<protein>
    <submittedName>
        <fullName evidence="7">Glycoside hydrolase family 2 TIM barrel-domain containing protein</fullName>
    </submittedName>
</protein>
<dbReference type="Pfam" id="PF02836">
    <property type="entry name" value="Glyco_hydro_2_C"/>
    <property type="match status" value="1"/>
</dbReference>
<evidence type="ECO:0000256" key="3">
    <source>
        <dbReference type="ARBA" id="ARBA00023295"/>
    </source>
</evidence>
<dbReference type="AlphaFoldDB" id="A0AAJ1MIC3"/>
<proteinExistence type="inferred from homology"/>
<keyword evidence="2 7" id="KW-0378">Hydrolase</keyword>
<comment type="similarity">
    <text evidence="1">Belongs to the glycosyl hydrolase 2 family.</text>
</comment>
<dbReference type="Gene3D" id="3.20.20.80">
    <property type="entry name" value="Glycosidases"/>
    <property type="match status" value="1"/>
</dbReference>
<dbReference type="InterPro" id="IPR008979">
    <property type="entry name" value="Galactose-bd-like_sf"/>
</dbReference>
<dbReference type="InterPro" id="IPR006102">
    <property type="entry name" value="Ig-like_GH2"/>
</dbReference>
<dbReference type="GO" id="GO:0004553">
    <property type="term" value="F:hydrolase activity, hydrolyzing O-glycosyl compounds"/>
    <property type="evidence" value="ECO:0007669"/>
    <property type="project" value="InterPro"/>
</dbReference>
<feature type="domain" description="Glycoside hydrolase family 2 immunoglobulin-like beta-sandwich" evidence="4">
    <location>
        <begin position="191"/>
        <end position="281"/>
    </location>
</feature>
<sequence length="600" mass="68489">MRRKISTVWSEKLKNSQQAVLPLSDYPRPQMERDQWMNLNGYWDYTIISSTNETCGRILVPFAVECSLSGVGQSLQPDEILIYSRNFRIPEDWEGSRIILNFEAVDYDCRCSINGVDSGSHRGGYLPFSFDITDHLIPFGLNEIILSVKDPSDAGFQQRGKQVLNPGQIYYTATSGIWQTVWLEPVSSVNYIHRIFIYPDLNNHKAIFRVETADEAEVSILISKSGRTVAEASGRSSRELTAVVVNPEAWSPEKPVLYNVKITILNDDSVLDRVFSYFAFRTIEVNEDENGKKRIFLNGRPVFLHAPLDQGYWPESGMTPPSDEAIIFDISETKALGFNCTRKHIKVEPRRWYYHADRLGLMVMQDAVSGGRNGVGRMGINLLIGMDSGHRRDNNASAYKRTGRIDPGQRILFERELEAMINHLGNHHSIIMWIPFNEAWGQFDSMRIADSVRAIDASRLIDPVSGWWDQGGGDFRSRHTYSIKLKIPPIQDKRIYFISEYGGYNLQVPGHLWDEERVFGYKKEGSENSLEASYTNLIRRQLIPLIKHGLSAAVYTQLTDVEIETNGFFTYDRKVLKINKEQVKSLNDEIFAEFNRLAGC</sequence>
<dbReference type="PANTHER" id="PTHR42732">
    <property type="entry name" value="BETA-GALACTOSIDASE"/>
    <property type="match status" value="1"/>
</dbReference>
<evidence type="ECO:0000256" key="1">
    <source>
        <dbReference type="ARBA" id="ARBA00007401"/>
    </source>
</evidence>
<dbReference type="PANTHER" id="PTHR42732:SF2">
    <property type="entry name" value="BETA-MANNOSIDASE"/>
    <property type="match status" value="1"/>
</dbReference>
<feature type="domain" description="Glycosyl hydrolases family 2 sugar binding" evidence="6">
    <location>
        <begin position="82"/>
        <end position="153"/>
    </location>
</feature>
<feature type="domain" description="Glycoside hydrolase family 2 catalytic" evidence="5">
    <location>
        <begin position="293"/>
        <end position="470"/>
    </location>
</feature>
<comment type="caution">
    <text evidence="7">The sequence shown here is derived from an EMBL/GenBank/DDBJ whole genome shotgun (WGS) entry which is preliminary data.</text>
</comment>
<organism evidence="7 8">
    <name type="scientific">Candidatus Thalassospirochaeta sargassi</name>
    <dbReference type="NCBI Taxonomy" id="3119039"/>
    <lineage>
        <taxon>Bacteria</taxon>
        <taxon>Pseudomonadati</taxon>
        <taxon>Spirochaetota</taxon>
        <taxon>Spirochaetia</taxon>
        <taxon>Spirochaetales</taxon>
        <taxon>Spirochaetaceae</taxon>
        <taxon>Candidatus Thalassospirochaeta</taxon>
    </lineage>
</organism>
<dbReference type="InterPro" id="IPR036156">
    <property type="entry name" value="Beta-gal/glucu_dom_sf"/>
</dbReference>
<dbReference type="SUPFAM" id="SSF51445">
    <property type="entry name" value="(Trans)glycosidases"/>
    <property type="match status" value="1"/>
</dbReference>
<reference evidence="7 8" key="1">
    <citation type="submission" date="2022-12" db="EMBL/GenBank/DDBJ databases">
        <title>Metagenome assembled genome from gulf of manar.</title>
        <authorList>
            <person name="Kohli P."/>
            <person name="Pk S."/>
            <person name="Venkata Ramana C."/>
            <person name="Sasikala C."/>
        </authorList>
    </citation>
    <scope>NUCLEOTIDE SEQUENCE [LARGE SCALE GENOMIC DNA]</scope>
    <source>
        <strain evidence="7">JB008</strain>
    </source>
</reference>
<dbReference type="SUPFAM" id="SSF49785">
    <property type="entry name" value="Galactose-binding domain-like"/>
    <property type="match status" value="1"/>
</dbReference>
<dbReference type="EMBL" id="JAQQAL010000005">
    <property type="protein sequence ID" value="MDC7225332.1"/>
    <property type="molecule type" value="Genomic_DNA"/>
</dbReference>
<accession>A0AAJ1MIC3</accession>
<evidence type="ECO:0000259" key="5">
    <source>
        <dbReference type="Pfam" id="PF02836"/>
    </source>
</evidence>
<dbReference type="Gene3D" id="2.60.120.260">
    <property type="entry name" value="Galactose-binding domain-like"/>
    <property type="match status" value="1"/>
</dbReference>
<evidence type="ECO:0000256" key="2">
    <source>
        <dbReference type="ARBA" id="ARBA00022801"/>
    </source>
</evidence>
<dbReference type="InterPro" id="IPR006103">
    <property type="entry name" value="Glyco_hydro_2_cat"/>
</dbReference>
<dbReference type="Pfam" id="PF00703">
    <property type="entry name" value="Glyco_hydro_2"/>
    <property type="match status" value="1"/>
</dbReference>
<dbReference type="InterPro" id="IPR051913">
    <property type="entry name" value="GH2_Domain-Containing"/>
</dbReference>
<dbReference type="InterPro" id="IPR017853">
    <property type="entry name" value="GH"/>
</dbReference>
<dbReference type="InterPro" id="IPR006104">
    <property type="entry name" value="Glyco_hydro_2_N"/>
</dbReference>
<evidence type="ECO:0000313" key="8">
    <source>
        <dbReference type="Proteomes" id="UP001221217"/>
    </source>
</evidence>